<reference evidence="1" key="1">
    <citation type="submission" date="2022-09" db="EMBL/GenBank/DDBJ databases">
        <title>Fusarium specimens isolated from Avocado Roots.</title>
        <authorList>
            <person name="Stajich J."/>
            <person name="Roper C."/>
            <person name="Heimlech-Rivalta G."/>
        </authorList>
    </citation>
    <scope>NUCLEOTIDE SEQUENCE</scope>
    <source>
        <strain evidence="1">CF00136</strain>
    </source>
</reference>
<proteinExistence type="predicted"/>
<evidence type="ECO:0000313" key="1">
    <source>
        <dbReference type="EMBL" id="KAJ4248366.1"/>
    </source>
</evidence>
<name>A0A9W8V826_9HYPO</name>
<keyword evidence="2" id="KW-1185">Reference proteome</keyword>
<gene>
    <name evidence="1" type="ORF">NW762_012695</name>
</gene>
<dbReference type="EMBL" id="JAOQAZ010000036">
    <property type="protein sequence ID" value="KAJ4248366.1"/>
    <property type="molecule type" value="Genomic_DNA"/>
</dbReference>
<comment type="caution">
    <text evidence="1">The sequence shown here is derived from an EMBL/GenBank/DDBJ whole genome shotgun (WGS) entry which is preliminary data.</text>
</comment>
<dbReference type="AlphaFoldDB" id="A0A9W8V826"/>
<sequence length="83" mass="9756">MFKTKLISSLTNKDIYPDYLEPDEDENQIKLEYIHQILATKLQFPLQRPADLPDQWDRVKQQAGLDGDVVAIDTEERMHEREA</sequence>
<dbReference type="Proteomes" id="UP001152049">
    <property type="component" value="Unassembled WGS sequence"/>
</dbReference>
<evidence type="ECO:0000313" key="2">
    <source>
        <dbReference type="Proteomes" id="UP001152049"/>
    </source>
</evidence>
<protein>
    <submittedName>
        <fullName evidence="1">Uncharacterized protein</fullName>
    </submittedName>
</protein>
<organism evidence="1 2">
    <name type="scientific">Fusarium torreyae</name>
    <dbReference type="NCBI Taxonomy" id="1237075"/>
    <lineage>
        <taxon>Eukaryota</taxon>
        <taxon>Fungi</taxon>
        <taxon>Dikarya</taxon>
        <taxon>Ascomycota</taxon>
        <taxon>Pezizomycotina</taxon>
        <taxon>Sordariomycetes</taxon>
        <taxon>Hypocreomycetidae</taxon>
        <taxon>Hypocreales</taxon>
        <taxon>Nectriaceae</taxon>
        <taxon>Fusarium</taxon>
    </lineage>
</organism>
<accession>A0A9W8V826</accession>